<feature type="repeat" description="RCC1" evidence="3">
    <location>
        <begin position="470"/>
        <end position="524"/>
    </location>
</feature>
<evidence type="ECO:0000313" key="6">
    <source>
        <dbReference type="EMBL" id="CZR67885.1"/>
    </source>
</evidence>
<feature type="repeat" description="RCC1" evidence="3">
    <location>
        <begin position="388"/>
        <end position="469"/>
    </location>
</feature>
<dbReference type="OrthoDB" id="61110at2759"/>
<keyword evidence="1" id="KW-0344">Guanine-nucleotide releasing factor</keyword>
<evidence type="ECO:0000313" key="7">
    <source>
        <dbReference type="Proteomes" id="UP000184330"/>
    </source>
</evidence>
<dbReference type="PROSITE" id="PS50012">
    <property type="entry name" value="RCC1_3"/>
    <property type="match status" value="5"/>
</dbReference>
<evidence type="ECO:0000256" key="3">
    <source>
        <dbReference type="PROSITE-ProRule" id="PRU00235"/>
    </source>
</evidence>
<feature type="region of interest" description="Disordered" evidence="4">
    <location>
        <begin position="1"/>
        <end position="263"/>
    </location>
</feature>
<feature type="region of interest" description="Disordered" evidence="4">
    <location>
        <begin position="401"/>
        <end position="441"/>
    </location>
</feature>
<organism evidence="6 7">
    <name type="scientific">Phialocephala subalpina</name>
    <dbReference type="NCBI Taxonomy" id="576137"/>
    <lineage>
        <taxon>Eukaryota</taxon>
        <taxon>Fungi</taxon>
        <taxon>Dikarya</taxon>
        <taxon>Ascomycota</taxon>
        <taxon>Pezizomycotina</taxon>
        <taxon>Leotiomycetes</taxon>
        <taxon>Helotiales</taxon>
        <taxon>Mollisiaceae</taxon>
        <taxon>Phialocephala</taxon>
        <taxon>Phialocephala fortinii species complex</taxon>
    </lineage>
</organism>
<protein>
    <submittedName>
        <fullName evidence="6">Related to RCC1 domain</fullName>
    </submittedName>
</protein>
<feature type="compositionally biased region" description="Low complexity" evidence="4">
    <location>
        <begin position="231"/>
        <end position="242"/>
    </location>
</feature>
<dbReference type="PANTHER" id="PTHR45982">
    <property type="entry name" value="REGULATOR OF CHROMOSOME CONDENSATION"/>
    <property type="match status" value="1"/>
</dbReference>
<dbReference type="PROSITE" id="PS00626">
    <property type="entry name" value="RCC1_2"/>
    <property type="match status" value="1"/>
</dbReference>
<dbReference type="InterPro" id="IPR009091">
    <property type="entry name" value="RCC1/BLIP-II"/>
</dbReference>
<dbReference type="Pfam" id="PF25390">
    <property type="entry name" value="WD40_RLD"/>
    <property type="match status" value="1"/>
</dbReference>
<dbReference type="PRINTS" id="PR00633">
    <property type="entry name" value="RCCNDNSATION"/>
</dbReference>
<feature type="domain" description="RCC1-like" evidence="5">
    <location>
        <begin position="328"/>
        <end position="747"/>
    </location>
</feature>
<feature type="repeat" description="RCC1" evidence="3">
    <location>
        <begin position="580"/>
        <end position="635"/>
    </location>
</feature>
<dbReference type="GO" id="GO:0005737">
    <property type="term" value="C:cytoplasm"/>
    <property type="evidence" value="ECO:0007669"/>
    <property type="project" value="TreeGrafter"/>
</dbReference>
<accession>A0A1L7XSB2</accession>
<keyword evidence="7" id="KW-1185">Reference proteome</keyword>
<feature type="compositionally biased region" description="Basic and acidic residues" evidence="4">
    <location>
        <begin position="253"/>
        <end position="263"/>
    </location>
</feature>
<evidence type="ECO:0000256" key="4">
    <source>
        <dbReference type="SAM" id="MobiDB-lite"/>
    </source>
</evidence>
<reference evidence="6 7" key="1">
    <citation type="submission" date="2016-03" db="EMBL/GenBank/DDBJ databases">
        <authorList>
            <person name="Ploux O."/>
        </authorList>
    </citation>
    <scope>NUCLEOTIDE SEQUENCE [LARGE SCALE GENOMIC DNA]</scope>
    <source>
        <strain evidence="6 7">UAMH 11012</strain>
    </source>
</reference>
<name>A0A1L7XSB2_9HELO</name>
<dbReference type="Gene3D" id="2.130.10.30">
    <property type="entry name" value="Regulator of chromosome condensation 1/beta-lactamase-inhibitor protein II"/>
    <property type="match status" value="1"/>
</dbReference>
<feature type="compositionally biased region" description="Low complexity" evidence="4">
    <location>
        <begin position="138"/>
        <end position="181"/>
    </location>
</feature>
<gene>
    <name evidence="6" type="ORF">PAC_17784</name>
</gene>
<feature type="compositionally biased region" description="Polar residues" evidence="4">
    <location>
        <begin position="41"/>
        <end position="51"/>
    </location>
</feature>
<dbReference type="InterPro" id="IPR000408">
    <property type="entry name" value="Reg_chr_condens"/>
</dbReference>
<proteinExistence type="predicted"/>
<dbReference type="Proteomes" id="UP000184330">
    <property type="component" value="Unassembled WGS sequence"/>
</dbReference>
<feature type="compositionally biased region" description="Low complexity" evidence="4">
    <location>
        <begin position="1"/>
        <end position="36"/>
    </location>
</feature>
<feature type="compositionally biased region" description="Acidic residues" evidence="4">
    <location>
        <begin position="415"/>
        <end position="429"/>
    </location>
</feature>
<dbReference type="InterPro" id="IPR058923">
    <property type="entry name" value="RCC1-like_dom"/>
</dbReference>
<evidence type="ECO:0000256" key="1">
    <source>
        <dbReference type="ARBA" id="ARBA00022658"/>
    </source>
</evidence>
<dbReference type="EMBL" id="FJOG01000048">
    <property type="protein sequence ID" value="CZR67885.1"/>
    <property type="molecule type" value="Genomic_DNA"/>
</dbReference>
<dbReference type="PANTHER" id="PTHR45982:SF1">
    <property type="entry name" value="REGULATOR OF CHROMOSOME CONDENSATION"/>
    <property type="match status" value="1"/>
</dbReference>
<feature type="compositionally biased region" description="Polar residues" evidence="4">
    <location>
        <begin position="214"/>
        <end position="224"/>
    </location>
</feature>
<feature type="repeat" description="RCC1" evidence="3">
    <location>
        <begin position="525"/>
        <end position="579"/>
    </location>
</feature>
<feature type="repeat" description="RCC1" evidence="3">
    <location>
        <begin position="326"/>
        <end position="387"/>
    </location>
</feature>
<feature type="compositionally biased region" description="Low complexity" evidence="4">
    <location>
        <begin position="91"/>
        <end position="112"/>
    </location>
</feature>
<evidence type="ECO:0000259" key="5">
    <source>
        <dbReference type="Pfam" id="PF25390"/>
    </source>
</evidence>
<keyword evidence="2" id="KW-0677">Repeat</keyword>
<dbReference type="SUPFAM" id="SSF50985">
    <property type="entry name" value="RCC1/BLIP-II"/>
    <property type="match status" value="1"/>
</dbReference>
<sequence>MPPKKVASKAAPKTKAPAKVATKPAPKKAASAAGKAKVAESSITPAGTSSVGGKKTVDDKITPVVGTKRKSSDDDEEEVVEEQPKSKKAKSAAPAKAPAAKKTSGPTKVPAKVAEKKPAPESAVKPVVEKPAPKPAAKKAASATTTTKATTTKAAPKKAVVPTKSTTTKAAPKKATSVAPSTKSAAPKVNGTKRKAESEPDEAPATKKAKGRTLTLNRAPTTAATKKVNGVAKKNTTAAKAKPAPKAKAAPKPKVDAEAKDAAKKVADEKKAAAKKVTDEKRAAAKIVAEEKRVAAQKSADEKKKEKALAALKKLPIINQPKTTKLDIYVFGENSAGELGLGVGKDPNGKSVVDVKRPRINHNLFADKVGVVDMAVGGMHCVALTHDNKIYTWGVNDQGALGRSTDAGPMRDISEDKDDEDSDSDEDAGEGLNASEATPFEVDAKHFPEGTKFARVFAGDSISFALTTTGLVYGWGTFRGNDGILGFRINDKDKQANTPELIPELKDVVDIACGTNHVLALTNKGKVFTWGAGEQNQLARRVLARSLKNGLVPREFGLGKKKIVKVGAGDYHSFVVDDKGTKYAWGLNTFGQTGVEKDSVDDDYVMTPKEIINLKGYDIKQIVGGAHHSMACTEDGKVLVWGRCDNKEAGVALADLPKDKVFFQDEKPKYLEKPLELEEIEGVMVATAGDTCLAVDKEGVAWSWGFNENYQTGQGAADDIEEATEIENTAVKGKKIVFGGLGGQFGVLAGKP</sequence>
<dbReference type="GO" id="GO:0005085">
    <property type="term" value="F:guanyl-nucleotide exchange factor activity"/>
    <property type="evidence" value="ECO:0007669"/>
    <property type="project" value="TreeGrafter"/>
</dbReference>
<dbReference type="PROSITE" id="PS00625">
    <property type="entry name" value="RCC1_1"/>
    <property type="match status" value="1"/>
</dbReference>
<evidence type="ECO:0000256" key="2">
    <source>
        <dbReference type="ARBA" id="ARBA00022737"/>
    </source>
</evidence>
<dbReference type="InterPro" id="IPR051553">
    <property type="entry name" value="Ran_GTPase-activating"/>
</dbReference>
<dbReference type="STRING" id="576137.A0A1L7XSB2"/>
<dbReference type="AlphaFoldDB" id="A0A1L7XSB2"/>